<proteinExistence type="predicted"/>
<organism evidence="1 2">
    <name type="scientific">Discina gigas</name>
    <dbReference type="NCBI Taxonomy" id="1032678"/>
    <lineage>
        <taxon>Eukaryota</taxon>
        <taxon>Fungi</taxon>
        <taxon>Dikarya</taxon>
        <taxon>Ascomycota</taxon>
        <taxon>Pezizomycotina</taxon>
        <taxon>Pezizomycetes</taxon>
        <taxon>Pezizales</taxon>
        <taxon>Discinaceae</taxon>
        <taxon>Discina</taxon>
    </lineage>
</organism>
<dbReference type="InterPro" id="IPR011009">
    <property type="entry name" value="Kinase-like_dom_sf"/>
</dbReference>
<sequence length="275" mass="31682">MDNIVVTSTGSDPNVVLIAFEKGSNWAGYNAPEIGREEVNRIRYYNTPKDNSNILGRKDSQYEYAGPALYQYESGFWESASNQERESAMVFSLATCLWCIIEGKGCLTEMPERYETYLDEDVEALELTWPPRFRFWWRGDSGLFNAPCSVRDTVMKCLRSNPKDRPTLEMVLAVLERWEWSNMFAWVKNIPDTLDERGEIERKDNLDARLIMKKLQEKKAKNALSELAIRIKEATCPTCKGLHGECRRCCSPTNGPPWKRKRLSENSPPRLSNCD</sequence>
<comment type="caution">
    <text evidence="1">The sequence shown here is derived from an EMBL/GenBank/DDBJ whole genome shotgun (WGS) entry which is preliminary data.</text>
</comment>
<accession>A0ABR3GMC3</accession>
<name>A0ABR3GMC3_9PEZI</name>
<evidence type="ECO:0000313" key="2">
    <source>
        <dbReference type="Proteomes" id="UP001447188"/>
    </source>
</evidence>
<protein>
    <recommendedName>
        <fullName evidence="3">Protein kinase domain-containing protein</fullName>
    </recommendedName>
</protein>
<dbReference type="EMBL" id="JBBBZM010000039">
    <property type="protein sequence ID" value="KAL0637051.1"/>
    <property type="molecule type" value="Genomic_DNA"/>
</dbReference>
<evidence type="ECO:0008006" key="3">
    <source>
        <dbReference type="Google" id="ProtNLM"/>
    </source>
</evidence>
<keyword evidence="2" id="KW-1185">Reference proteome</keyword>
<dbReference type="Proteomes" id="UP001447188">
    <property type="component" value="Unassembled WGS sequence"/>
</dbReference>
<evidence type="ECO:0000313" key="1">
    <source>
        <dbReference type="EMBL" id="KAL0637051.1"/>
    </source>
</evidence>
<dbReference type="SUPFAM" id="SSF56112">
    <property type="entry name" value="Protein kinase-like (PK-like)"/>
    <property type="match status" value="1"/>
</dbReference>
<gene>
    <name evidence="1" type="ORF">Q9L58_003873</name>
</gene>
<dbReference type="Gene3D" id="1.10.510.10">
    <property type="entry name" value="Transferase(Phosphotransferase) domain 1"/>
    <property type="match status" value="1"/>
</dbReference>
<reference evidence="1 2" key="1">
    <citation type="submission" date="2024-02" db="EMBL/GenBank/DDBJ databases">
        <title>Discinaceae phylogenomics.</title>
        <authorList>
            <person name="Dirks A.C."/>
            <person name="James T.Y."/>
        </authorList>
    </citation>
    <scope>NUCLEOTIDE SEQUENCE [LARGE SCALE GENOMIC DNA]</scope>
    <source>
        <strain evidence="1 2">ACD0624</strain>
    </source>
</reference>